<feature type="transmembrane region" description="Helical" evidence="12">
    <location>
        <begin position="680"/>
        <end position="696"/>
    </location>
</feature>
<evidence type="ECO:0000256" key="8">
    <source>
        <dbReference type="ARBA" id="ARBA00022989"/>
    </source>
</evidence>
<protein>
    <submittedName>
        <fullName evidence="14">BQ2448_276 protein</fullName>
    </submittedName>
</protein>
<feature type="transmembrane region" description="Helical" evidence="12">
    <location>
        <begin position="1134"/>
        <end position="1157"/>
    </location>
</feature>
<evidence type="ECO:0000256" key="11">
    <source>
        <dbReference type="SAM" id="MobiDB-lite"/>
    </source>
</evidence>
<dbReference type="PANTHER" id="PTHR23071:SF1">
    <property type="entry name" value="GPI ETHANOLAMINE PHOSPHATE TRANSFERASE 3"/>
    <property type="match status" value="1"/>
</dbReference>
<evidence type="ECO:0000256" key="12">
    <source>
        <dbReference type="SAM" id="Phobius"/>
    </source>
</evidence>
<dbReference type="Pfam" id="PF01663">
    <property type="entry name" value="Phosphodiest"/>
    <property type="match status" value="1"/>
</dbReference>
<evidence type="ECO:0000256" key="5">
    <source>
        <dbReference type="ARBA" id="ARBA00022679"/>
    </source>
</evidence>
<keyword evidence="15" id="KW-1185">Reference proteome</keyword>
<dbReference type="Proteomes" id="UP000198372">
    <property type="component" value="Unassembled WGS sequence"/>
</dbReference>
<proteinExistence type="inferred from homology"/>
<feature type="transmembrane region" description="Helical" evidence="12">
    <location>
        <begin position="1101"/>
        <end position="1122"/>
    </location>
</feature>
<dbReference type="InterPro" id="IPR002591">
    <property type="entry name" value="Phosphodiest/P_Trfase"/>
</dbReference>
<dbReference type="InterPro" id="IPR045687">
    <property type="entry name" value="PIGG/GPI7_C"/>
</dbReference>
<dbReference type="PANTHER" id="PTHR23071">
    <property type="entry name" value="PHOSPHATIDYLINOSITOL GLYCAN"/>
    <property type="match status" value="1"/>
</dbReference>
<feature type="transmembrane region" description="Helical" evidence="12">
    <location>
        <begin position="1057"/>
        <end position="1081"/>
    </location>
</feature>
<evidence type="ECO:0000256" key="2">
    <source>
        <dbReference type="ARBA" id="ARBA00004687"/>
    </source>
</evidence>
<evidence type="ECO:0000256" key="4">
    <source>
        <dbReference type="ARBA" id="ARBA00022502"/>
    </source>
</evidence>
<keyword evidence="6 12" id="KW-0812">Transmembrane</keyword>
<feature type="transmembrane region" description="Helical" evidence="12">
    <location>
        <begin position="839"/>
        <end position="865"/>
    </location>
</feature>
<feature type="transmembrane region" description="Helical" evidence="12">
    <location>
        <begin position="703"/>
        <end position="723"/>
    </location>
</feature>
<dbReference type="GO" id="GO:0006506">
    <property type="term" value="P:GPI anchor biosynthetic process"/>
    <property type="evidence" value="ECO:0007669"/>
    <property type="project" value="UniProtKB-UniPathway"/>
</dbReference>
<feature type="compositionally biased region" description="Low complexity" evidence="11">
    <location>
        <begin position="16"/>
        <end position="26"/>
    </location>
</feature>
<feature type="transmembrane region" description="Helical" evidence="12">
    <location>
        <begin position="885"/>
        <end position="906"/>
    </location>
</feature>
<feature type="domain" description="GPI ethanolamine phosphate transferase 2 C-terminal" evidence="13">
    <location>
        <begin position="1015"/>
        <end position="1147"/>
    </location>
</feature>
<evidence type="ECO:0000256" key="1">
    <source>
        <dbReference type="ARBA" id="ARBA00004477"/>
    </source>
</evidence>
<comment type="similarity">
    <text evidence="3">Belongs to the PIGG/PIGN/PIGO family. PIGO subfamily.</text>
</comment>
<reference evidence="15" key="1">
    <citation type="submission" date="2016-09" db="EMBL/GenBank/DDBJ databases">
        <authorList>
            <person name="Jeantristanb JTB J.-T."/>
            <person name="Ricardo R."/>
        </authorList>
    </citation>
    <scope>NUCLEOTIDE SEQUENCE [LARGE SCALE GENOMIC DNA]</scope>
</reference>
<dbReference type="InterPro" id="IPR017850">
    <property type="entry name" value="Alkaline_phosphatase_core_sf"/>
</dbReference>
<keyword evidence="5" id="KW-0808">Transferase</keyword>
<keyword evidence="7" id="KW-0256">Endoplasmic reticulum</keyword>
<dbReference type="InterPro" id="IPR039524">
    <property type="entry name" value="PIGO/GPI13"/>
</dbReference>
<feature type="transmembrane region" description="Helical" evidence="12">
    <location>
        <begin position="614"/>
        <end position="635"/>
    </location>
</feature>
<comment type="pathway">
    <text evidence="2">Glycolipid biosynthesis; glycosylphosphatidylinositol-anchor biosynthesis.</text>
</comment>
<keyword evidence="9 12" id="KW-0472">Membrane</keyword>
<feature type="compositionally biased region" description="Polar residues" evidence="11">
    <location>
        <begin position="1"/>
        <end position="15"/>
    </location>
</feature>
<evidence type="ECO:0000256" key="9">
    <source>
        <dbReference type="ARBA" id="ARBA00023136"/>
    </source>
</evidence>
<dbReference type="GO" id="GO:0051377">
    <property type="term" value="F:mannose-ethanolamine phosphotransferase activity"/>
    <property type="evidence" value="ECO:0007669"/>
    <property type="project" value="InterPro"/>
</dbReference>
<feature type="transmembrane region" description="Helical" evidence="12">
    <location>
        <begin position="735"/>
        <end position="753"/>
    </location>
</feature>
<feature type="transmembrane region" description="Helical" evidence="12">
    <location>
        <begin position="957"/>
        <end position="974"/>
    </location>
</feature>
<keyword evidence="10" id="KW-0325">Glycoprotein</keyword>
<dbReference type="UniPathway" id="UPA00196"/>
<keyword evidence="8 12" id="KW-1133">Transmembrane helix</keyword>
<accession>A0A238F532</accession>
<evidence type="ECO:0000256" key="3">
    <source>
        <dbReference type="ARBA" id="ARBA00008695"/>
    </source>
</evidence>
<feature type="transmembrane region" description="Helical" evidence="12">
    <location>
        <begin position="765"/>
        <end position="782"/>
    </location>
</feature>
<gene>
    <name evidence="14" type="ORF">BQ2448_276</name>
</gene>
<feature type="transmembrane region" description="Helical" evidence="12">
    <location>
        <begin position="802"/>
        <end position="819"/>
    </location>
</feature>
<sequence>MSTPPELTKAPTSSGQQHQQQQDQAQWPFDRATRPKHAQEAQQIEAKSANDRSATATAAAPATVARLGHNLRTLSFISPASLVLVATLFVVAFHLLGLLLVGRGFLLTRQALDQVNECQPRRSDATYDPACSLPPTHTKLVLVVIDALRADFVLPVDPQHLVRNPHARFHANQLTLPAKLTSGDPTRSFLSHFIADAPTTTLQRLKALTTGSLPTFVDAGSNFGGERIVEDNWLAQARRHGKRIAFVGDDTWLRLFPDATSNATPTAIGDEQATGGKFSVWQQGATWPFDSFNVEDLDTVDHGVEEHLFPMMRGERGEWDIIIAHTLGLDHAGHRFGPSHTEAQRKLREAQALLAQIVEHLEHDTLLVVLGDHGMTDGGDHGGDSREEVDAALWVYSKGPVLVSPEWFRHETMSEEHPVAKLFRASDASTTFEDRMHLTVPQKGLISPTRSVAQVDLVPTLSLLLGLPIPFGNLGLPITELFYRSSSLPAPQKDRQLAPNPKRVIFSKLVKASEPTHKNETLAPLSTLLQATVITSSQLSHYLEAYTSQGSNRDLAHALPELHLKLAMAQSTFRGAYGPGRDQATLELEALERFWFFERTTRQRARAVWARFDAIRMFAGLLVLLLGTLVNLALYQGTSLGCATRSRLGAGVEGAAATVWAAVALHLLGVTRYLGENARVYLAVLIAVGSTAFIIVPRLSRHAFKAAAGACVGLSPTLAHAAIFTTNSFTVFEDAVVRFLLSTTIVISLVRGFVAPESRLRRRIIVFNTIALVAVQGLAFSTSCREEQAPFCTATFHRPPGSVSALMALALSVLAIYALPTLARRSLAQSISDVPLARLFLAIPVRGTLVCVSVYWIFDWFIAAFPSHDLLHLVNGLKTGFARAAQVGAVVTASLLWHFLPLCVRIKTYKPYEGVIEKTEMRRIELIGFANALGGSYLLLVAACLTLLLLVNPPMGQIALALQLIILLSLLEVFDSERDVTALLSSITDEASLEALLNGQAPQVVNPGLSLYQGSIISLVAHLTFFATGHQAALASIQWSTAFIGFPKVTYPFSPTLVILNTLAPHFLTALMIPLFALWNVAPPLRDQPPSTLPRSLLRSVTAYLTTESVLTLSASTFAIYFRRHLFVWKVFAPRFMLGAITLLGVDVVLLGAALAWGSRGVMNKARPLGTRWTD</sequence>
<feature type="transmembrane region" description="Helical" evidence="12">
    <location>
        <begin position="926"/>
        <end position="951"/>
    </location>
</feature>
<feature type="transmembrane region" description="Helical" evidence="12">
    <location>
        <begin position="76"/>
        <end position="101"/>
    </location>
</feature>
<dbReference type="EMBL" id="FMSP01000003">
    <property type="protein sequence ID" value="SCV68155.1"/>
    <property type="molecule type" value="Genomic_DNA"/>
</dbReference>
<dbReference type="AlphaFoldDB" id="A0A238F532"/>
<evidence type="ECO:0000313" key="15">
    <source>
        <dbReference type="Proteomes" id="UP000198372"/>
    </source>
</evidence>
<evidence type="ECO:0000256" key="7">
    <source>
        <dbReference type="ARBA" id="ARBA00022824"/>
    </source>
</evidence>
<dbReference type="OrthoDB" id="272139at2759"/>
<dbReference type="Gene3D" id="3.40.720.10">
    <property type="entry name" value="Alkaline Phosphatase, subunit A"/>
    <property type="match status" value="1"/>
</dbReference>
<feature type="transmembrane region" description="Helical" evidence="12">
    <location>
        <begin position="647"/>
        <end position="668"/>
    </location>
</feature>
<evidence type="ECO:0000256" key="10">
    <source>
        <dbReference type="ARBA" id="ARBA00023180"/>
    </source>
</evidence>
<comment type="subcellular location">
    <subcellularLocation>
        <location evidence="1">Endoplasmic reticulum membrane</location>
        <topology evidence="1">Multi-pass membrane protein</topology>
    </subcellularLocation>
</comment>
<organism evidence="14 15">
    <name type="scientific">Microbotryum intermedium</name>
    <dbReference type="NCBI Taxonomy" id="269621"/>
    <lineage>
        <taxon>Eukaryota</taxon>
        <taxon>Fungi</taxon>
        <taxon>Dikarya</taxon>
        <taxon>Basidiomycota</taxon>
        <taxon>Pucciniomycotina</taxon>
        <taxon>Microbotryomycetes</taxon>
        <taxon>Microbotryales</taxon>
        <taxon>Microbotryaceae</taxon>
        <taxon>Microbotryum</taxon>
    </lineage>
</organism>
<dbReference type="InterPro" id="IPR037675">
    <property type="entry name" value="PIG-O_N"/>
</dbReference>
<name>A0A238F532_9BASI</name>
<evidence type="ECO:0000259" key="13">
    <source>
        <dbReference type="Pfam" id="PF19316"/>
    </source>
</evidence>
<dbReference type="CDD" id="cd16023">
    <property type="entry name" value="GPI_EPT_3"/>
    <property type="match status" value="1"/>
</dbReference>
<dbReference type="STRING" id="269621.A0A238F532"/>
<dbReference type="SUPFAM" id="SSF53649">
    <property type="entry name" value="Alkaline phosphatase-like"/>
    <property type="match status" value="1"/>
</dbReference>
<dbReference type="GO" id="GO:0005789">
    <property type="term" value="C:endoplasmic reticulum membrane"/>
    <property type="evidence" value="ECO:0007669"/>
    <property type="project" value="UniProtKB-SubCell"/>
</dbReference>
<evidence type="ECO:0000313" key="14">
    <source>
        <dbReference type="EMBL" id="SCV68155.1"/>
    </source>
</evidence>
<feature type="region of interest" description="Disordered" evidence="11">
    <location>
        <begin position="1"/>
        <end position="41"/>
    </location>
</feature>
<keyword evidence="4" id="KW-0337">GPI-anchor biosynthesis</keyword>
<dbReference type="Pfam" id="PF19316">
    <property type="entry name" value="PIGO_PIGG"/>
    <property type="match status" value="1"/>
</dbReference>
<evidence type="ECO:0000256" key="6">
    <source>
        <dbReference type="ARBA" id="ARBA00022692"/>
    </source>
</evidence>